<feature type="domain" description="Rhodopsin" evidence="7">
    <location>
        <begin position="43"/>
        <end position="208"/>
    </location>
</feature>
<evidence type="ECO:0000256" key="6">
    <source>
        <dbReference type="SAM" id="Phobius"/>
    </source>
</evidence>
<evidence type="ECO:0000256" key="5">
    <source>
        <dbReference type="ARBA" id="ARBA00038359"/>
    </source>
</evidence>
<comment type="subcellular location">
    <subcellularLocation>
        <location evidence="1">Membrane</location>
        <topology evidence="1">Multi-pass membrane protein</topology>
    </subcellularLocation>
</comment>
<organism evidence="8 9">
    <name type="scientific">Apiospora hydei</name>
    <dbReference type="NCBI Taxonomy" id="1337664"/>
    <lineage>
        <taxon>Eukaryota</taxon>
        <taxon>Fungi</taxon>
        <taxon>Dikarya</taxon>
        <taxon>Ascomycota</taxon>
        <taxon>Pezizomycotina</taxon>
        <taxon>Sordariomycetes</taxon>
        <taxon>Xylariomycetidae</taxon>
        <taxon>Amphisphaeriales</taxon>
        <taxon>Apiosporaceae</taxon>
        <taxon>Apiospora</taxon>
    </lineage>
</organism>
<dbReference type="PANTHER" id="PTHR33048:SF155">
    <property type="entry name" value="INTEGRAL MEMBRANE PROTEIN"/>
    <property type="match status" value="1"/>
</dbReference>
<keyword evidence="3 6" id="KW-1133">Transmembrane helix</keyword>
<dbReference type="RefSeq" id="XP_066673811.1">
    <property type="nucleotide sequence ID" value="XM_066806515.1"/>
</dbReference>
<dbReference type="Proteomes" id="UP001433268">
    <property type="component" value="Unassembled WGS sequence"/>
</dbReference>
<evidence type="ECO:0000256" key="1">
    <source>
        <dbReference type="ARBA" id="ARBA00004141"/>
    </source>
</evidence>
<evidence type="ECO:0000256" key="3">
    <source>
        <dbReference type="ARBA" id="ARBA00022989"/>
    </source>
</evidence>
<evidence type="ECO:0000256" key="4">
    <source>
        <dbReference type="ARBA" id="ARBA00023136"/>
    </source>
</evidence>
<dbReference type="Pfam" id="PF20684">
    <property type="entry name" value="Fung_rhodopsin"/>
    <property type="match status" value="1"/>
</dbReference>
<proteinExistence type="inferred from homology"/>
<dbReference type="InterPro" id="IPR052337">
    <property type="entry name" value="SAT4-like"/>
</dbReference>
<evidence type="ECO:0000313" key="8">
    <source>
        <dbReference type="EMBL" id="KAK8091839.1"/>
    </source>
</evidence>
<dbReference type="PANTHER" id="PTHR33048">
    <property type="entry name" value="PTH11-LIKE INTEGRAL MEMBRANE PROTEIN (AFU_ORTHOLOGUE AFUA_5G11245)"/>
    <property type="match status" value="1"/>
</dbReference>
<dbReference type="InterPro" id="IPR049326">
    <property type="entry name" value="Rhodopsin_dom_fungi"/>
</dbReference>
<dbReference type="EMBL" id="JAQQWN010000003">
    <property type="protein sequence ID" value="KAK8091839.1"/>
    <property type="molecule type" value="Genomic_DNA"/>
</dbReference>
<accession>A0ABR1X8N2</accession>
<sequence length="234" mass="26168">MSSTEAPATNSTEWNDYLAENTGGTELIVIWTFTGIALIFASARWYVRAWMQRKLWSDDYLIAISVVSYALLRFYVTLPYPSAASSMRRIIACGLTNVSVSKGVGRHVEALSNEQRISATLWVYAAYCPSVLSFGMPKLAVIALLVRLLIPGRIHFWVLWFMGGLVQLALLGVVGSALGLLLSRCHPVDYALDRENMAFCLDTVVWMHYCLFAACTLDDRETKPKPYMFFSNVG</sequence>
<keyword evidence="9" id="KW-1185">Reference proteome</keyword>
<protein>
    <recommendedName>
        <fullName evidence="7">Rhodopsin domain-containing protein</fullName>
    </recommendedName>
</protein>
<name>A0ABR1X8N2_9PEZI</name>
<feature type="transmembrane region" description="Helical" evidence="6">
    <location>
        <begin position="59"/>
        <end position="78"/>
    </location>
</feature>
<gene>
    <name evidence="8" type="ORF">PG997_002200</name>
</gene>
<keyword evidence="2 6" id="KW-0812">Transmembrane</keyword>
<evidence type="ECO:0000313" key="9">
    <source>
        <dbReference type="Proteomes" id="UP001433268"/>
    </source>
</evidence>
<dbReference type="GeneID" id="92039575"/>
<comment type="similarity">
    <text evidence="5">Belongs to the SAT4 family.</text>
</comment>
<evidence type="ECO:0000256" key="2">
    <source>
        <dbReference type="ARBA" id="ARBA00022692"/>
    </source>
</evidence>
<reference evidence="8 9" key="1">
    <citation type="submission" date="2023-01" db="EMBL/GenBank/DDBJ databases">
        <title>Analysis of 21 Apiospora genomes using comparative genomics revels a genus with tremendous synthesis potential of carbohydrate active enzymes and secondary metabolites.</title>
        <authorList>
            <person name="Sorensen T."/>
        </authorList>
    </citation>
    <scope>NUCLEOTIDE SEQUENCE [LARGE SCALE GENOMIC DNA]</scope>
    <source>
        <strain evidence="8 9">CBS 114990</strain>
    </source>
</reference>
<feature type="transmembrane region" description="Helical" evidence="6">
    <location>
        <begin position="28"/>
        <end position="47"/>
    </location>
</feature>
<feature type="transmembrane region" description="Helical" evidence="6">
    <location>
        <begin position="158"/>
        <end position="182"/>
    </location>
</feature>
<evidence type="ECO:0000259" key="7">
    <source>
        <dbReference type="Pfam" id="PF20684"/>
    </source>
</evidence>
<comment type="caution">
    <text evidence="8">The sequence shown here is derived from an EMBL/GenBank/DDBJ whole genome shotgun (WGS) entry which is preliminary data.</text>
</comment>
<feature type="transmembrane region" description="Helical" evidence="6">
    <location>
        <begin position="121"/>
        <end position="146"/>
    </location>
</feature>
<keyword evidence="4 6" id="KW-0472">Membrane</keyword>